<dbReference type="AlphaFoldDB" id="A0A6H0XZC9"/>
<dbReference type="PANTHER" id="PTHR12277:SF81">
    <property type="entry name" value="PROTEIN ABHD13"/>
    <property type="match status" value="1"/>
</dbReference>
<dbReference type="GO" id="GO:0008474">
    <property type="term" value="F:palmitoyl-(protein) hydrolase activity"/>
    <property type="evidence" value="ECO:0007669"/>
    <property type="project" value="TreeGrafter"/>
</dbReference>
<dbReference type="Proteomes" id="UP000503462">
    <property type="component" value="Chromosome 4"/>
</dbReference>
<keyword evidence="1" id="KW-0472">Membrane</keyword>
<dbReference type="EMBL" id="CP051142">
    <property type="protein sequence ID" value="QIX00036.1"/>
    <property type="molecule type" value="Genomic_DNA"/>
</dbReference>
<feature type="transmembrane region" description="Helical" evidence="1">
    <location>
        <begin position="12"/>
        <end position="29"/>
    </location>
</feature>
<dbReference type="SUPFAM" id="SSF53474">
    <property type="entry name" value="alpha/beta-Hydrolases"/>
    <property type="match status" value="1"/>
</dbReference>
<feature type="domain" description="Serine aminopeptidase S33" evidence="2">
    <location>
        <begin position="88"/>
        <end position="217"/>
    </location>
</feature>
<name>A0A6H0XZC9_9PEZI</name>
<keyword evidence="1" id="KW-1133">Transmembrane helix</keyword>
<evidence type="ECO:0000313" key="3">
    <source>
        <dbReference type="EMBL" id="QIX00036.1"/>
    </source>
</evidence>
<dbReference type="InterPro" id="IPR029058">
    <property type="entry name" value="AB_hydrolase_fold"/>
</dbReference>
<sequence>MSQLWGYTKYPFYFVSGLLTVAGSALYYYQNDIIYPRNVPLGSRTDVPKPSRFAVEDYEEISLPTPDGETLSSFLIRPANPSQAQPVTILMLHGNAGNIGHRVPIAKVLANEYHCTVFMLEYRGYGLSTGIPTEAGLVIDSQTGLDYLRSRKDLADTKLVVYGQSIGGAVAIDLVSKNQEAGDIAGLILENTFLSIAKMIPAVMPAAKYLIPLCHEYWRSELTIPKITKVPILFLSGLRDEIVPPSHMLGLFKLARSKAVMWKELPNGDHNSTVIEPGYFAYIEDFLRRYVYPTSTVRL</sequence>
<organism evidence="3 4">
    <name type="scientific">Peltaster fructicola</name>
    <dbReference type="NCBI Taxonomy" id="286661"/>
    <lineage>
        <taxon>Eukaryota</taxon>
        <taxon>Fungi</taxon>
        <taxon>Dikarya</taxon>
        <taxon>Ascomycota</taxon>
        <taxon>Pezizomycotina</taxon>
        <taxon>Dothideomycetes</taxon>
        <taxon>Dothideomycetes incertae sedis</taxon>
        <taxon>Peltaster</taxon>
    </lineage>
</organism>
<dbReference type="OrthoDB" id="10249433at2759"/>
<dbReference type="PANTHER" id="PTHR12277">
    <property type="entry name" value="ALPHA/BETA HYDROLASE DOMAIN-CONTAINING PROTEIN"/>
    <property type="match status" value="1"/>
</dbReference>
<accession>A0A6H0XZC9</accession>
<proteinExistence type="predicted"/>
<protein>
    <recommendedName>
        <fullName evidence="2">Serine aminopeptidase S33 domain-containing protein</fullName>
    </recommendedName>
</protein>
<keyword evidence="4" id="KW-1185">Reference proteome</keyword>
<evidence type="ECO:0000313" key="4">
    <source>
        <dbReference type="Proteomes" id="UP000503462"/>
    </source>
</evidence>
<gene>
    <name evidence="3" type="ORF">AMS68_005553</name>
</gene>
<dbReference type="GO" id="GO:0016020">
    <property type="term" value="C:membrane"/>
    <property type="evidence" value="ECO:0007669"/>
    <property type="project" value="TreeGrafter"/>
</dbReference>
<dbReference type="Gene3D" id="3.40.50.1820">
    <property type="entry name" value="alpha/beta hydrolase"/>
    <property type="match status" value="1"/>
</dbReference>
<evidence type="ECO:0000259" key="2">
    <source>
        <dbReference type="Pfam" id="PF12146"/>
    </source>
</evidence>
<dbReference type="Pfam" id="PF12146">
    <property type="entry name" value="Hydrolase_4"/>
    <property type="match status" value="1"/>
</dbReference>
<dbReference type="InterPro" id="IPR022742">
    <property type="entry name" value="Hydrolase_4"/>
</dbReference>
<evidence type="ECO:0000256" key="1">
    <source>
        <dbReference type="SAM" id="Phobius"/>
    </source>
</evidence>
<reference evidence="3 4" key="1">
    <citation type="journal article" date="2016" name="Sci. Rep.">
        <title>Peltaster fructicola genome reveals evolution from an invasive phytopathogen to an ectophytic parasite.</title>
        <authorList>
            <person name="Xu C."/>
            <person name="Chen H."/>
            <person name="Gleason M.L."/>
            <person name="Xu J.R."/>
            <person name="Liu H."/>
            <person name="Zhang R."/>
            <person name="Sun G."/>
        </authorList>
    </citation>
    <scope>NUCLEOTIDE SEQUENCE [LARGE SCALE GENOMIC DNA]</scope>
    <source>
        <strain evidence="3 4">LNHT1506</strain>
    </source>
</reference>
<keyword evidence="1" id="KW-0812">Transmembrane</keyword>